<evidence type="ECO:0000313" key="1">
    <source>
        <dbReference type="EMBL" id="KAH7966441.1"/>
    </source>
</evidence>
<comment type="caution">
    <text evidence="1">The sequence shown here is derived from an EMBL/GenBank/DDBJ whole genome shotgun (WGS) entry which is preliminary data.</text>
</comment>
<proteinExistence type="predicted"/>
<protein>
    <submittedName>
        <fullName evidence="1">Uncharacterized protein</fullName>
    </submittedName>
</protein>
<organism evidence="1 2">
    <name type="scientific">Dermacentor silvarum</name>
    <name type="common">Tick</name>
    <dbReference type="NCBI Taxonomy" id="543639"/>
    <lineage>
        <taxon>Eukaryota</taxon>
        <taxon>Metazoa</taxon>
        <taxon>Ecdysozoa</taxon>
        <taxon>Arthropoda</taxon>
        <taxon>Chelicerata</taxon>
        <taxon>Arachnida</taxon>
        <taxon>Acari</taxon>
        <taxon>Parasitiformes</taxon>
        <taxon>Ixodida</taxon>
        <taxon>Ixodoidea</taxon>
        <taxon>Ixodidae</taxon>
        <taxon>Rhipicephalinae</taxon>
        <taxon>Dermacentor</taxon>
    </lineage>
</organism>
<accession>A0ACB8DE91</accession>
<name>A0ACB8DE91_DERSI</name>
<sequence>MTKPLARPHAQAGLPDWNKLRQRYTNSASIREQGYHAWVQELVTHLRSTETQIQLSEATPEVANHLLHLWEARHSLVRSWRHQKHTRKLKIRIAELTQRAAEYVAQLADSNWVDHCNTAARQMSSGSTWRLFRALIDPTQTRAETQKHLQRAIHSFDGDTSKLAYKLRDQYFALNRTPEGPRTRMQVQRTRSWISRSSCMP</sequence>
<dbReference type="EMBL" id="CM023471">
    <property type="protein sequence ID" value="KAH7966441.1"/>
    <property type="molecule type" value="Genomic_DNA"/>
</dbReference>
<evidence type="ECO:0000313" key="2">
    <source>
        <dbReference type="Proteomes" id="UP000821865"/>
    </source>
</evidence>
<gene>
    <name evidence="1" type="ORF">HPB49_016369</name>
</gene>
<keyword evidence="2" id="KW-1185">Reference proteome</keyword>
<dbReference type="Proteomes" id="UP000821865">
    <property type="component" value="Chromosome 2"/>
</dbReference>
<reference evidence="1" key="1">
    <citation type="submission" date="2020-05" db="EMBL/GenBank/DDBJ databases">
        <title>Large-scale comparative analyses of tick genomes elucidate their genetic diversity and vector capacities.</title>
        <authorList>
            <person name="Jia N."/>
            <person name="Wang J."/>
            <person name="Shi W."/>
            <person name="Du L."/>
            <person name="Sun Y."/>
            <person name="Zhan W."/>
            <person name="Jiang J."/>
            <person name="Wang Q."/>
            <person name="Zhang B."/>
            <person name="Ji P."/>
            <person name="Sakyi L.B."/>
            <person name="Cui X."/>
            <person name="Yuan T."/>
            <person name="Jiang B."/>
            <person name="Yang W."/>
            <person name="Lam T.T.-Y."/>
            <person name="Chang Q."/>
            <person name="Ding S."/>
            <person name="Wang X."/>
            <person name="Zhu J."/>
            <person name="Ruan X."/>
            <person name="Zhao L."/>
            <person name="Wei J."/>
            <person name="Que T."/>
            <person name="Du C."/>
            <person name="Cheng J."/>
            <person name="Dai P."/>
            <person name="Han X."/>
            <person name="Huang E."/>
            <person name="Gao Y."/>
            <person name="Liu J."/>
            <person name="Shao H."/>
            <person name="Ye R."/>
            <person name="Li L."/>
            <person name="Wei W."/>
            <person name="Wang X."/>
            <person name="Wang C."/>
            <person name="Yang T."/>
            <person name="Huo Q."/>
            <person name="Li W."/>
            <person name="Guo W."/>
            <person name="Chen H."/>
            <person name="Zhou L."/>
            <person name="Ni X."/>
            <person name="Tian J."/>
            <person name="Zhou Y."/>
            <person name="Sheng Y."/>
            <person name="Liu T."/>
            <person name="Pan Y."/>
            <person name="Xia L."/>
            <person name="Li J."/>
            <person name="Zhao F."/>
            <person name="Cao W."/>
        </authorList>
    </citation>
    <scope>NUCLEOTIDE SEQUENCE</scope>
    <source>
        <strain evidence="1">Dsil-2018</strain>
    </source>
</reference>